<accession>A0A8H7AVC4</accession>
<reference evidence="2" key="2">
    <citation type="submission" date="2020-08" db="EMBL/GenBank/DDBJ databases">
        <title>Draft Genome Sequence of Cumin Blight Pathogen Alternaria burnsii.</title>
        <authorList>
            <person name="Feng Z."/>
        </authorList>
    </citation>
    <scope>NUCLEOTIDE SEQUENCE</scope>
    <source>
        <strain evidence="2">CBS107.38</strain>
    </source>
</reference>
<dbReference type="GeneID" id="62208998"/>
<dbReference type="Pfam" id="PF06985">
    <property type="entry name" value="HET"/>
    <property type="match status" value="1"/>
</dbReference>
<dbReference type="InterPro" id="IPR010730">
    <property type="entry name" value="HET"/>
</dbReference>
<dbReference type="Proteomes" id="UP000596902">
    <property type="component" value="Unassembled WGS sequence"/>
</dbReference>
<protein>
    <recommendedName>
        <fullName evidence="1">Heterokaryon incompatibility domain-containing protein</fullName>
    </recommendedName>
</protein>
<reference evidence="2" key="1">
    <citation type="submission" date="2020-01" db="EMBL/GenBank/DDBJ databases">
        <authorList>
            <person name="Feng Z.H.Z."/>
        </authorList>
    </citation>
    <scope>NUCLEOTIDE SEQUENCE</scope>
    <source>
        <strain evidence="2">CBS107.38</strain>
    </source>
</reference>
<dbReference type="EMBL" id="JAAABM010000024">
    <property type="protein sequence ID" value="KAF7671212.1"/>
    <property type="molecule type" value="Genomic_DNA"/>
</dbReference>
<organism evidence="2 3">
    <name type="scientific">Alternaria burnsii</name>
    <dbReference type="NCBI Taxonomy" id="1187904"/>
    <lineage>
        <taxon>Eukaryota</taxon>
        <taxon>Fungi</taxon>
        <taxon>Dikarya</taxon>
        <taxon>Ascomycota</taxon>
        <taxon>Pezizomycotina</taxon>
        <taxon>Dothideomycetes</taxon>
        <taxon>Pleosporomycetidae</taxon>
        <taxon>Pleosporales</taxon>
        <taxon>Pleosporineae</taxon>
        <taxon>Pleosporaceae</taxon>
        <taxon>Alternaria</taxon>
        <taxon>Alternaria sect. Alternaria</taxon>
    </lineage>
</organism>
<feature type="domain" description="Heterokaryon incompatibility" evidence="1">
    <location>
        <begin position="116"/>
        <end position="263"/>
    </location>
</feature>
<sequence length="592" mass="67142">MNVLLTFGHDLNRGDPTCLGLNQWNPIAEPVSILKLNHNRRGTNNRYVLPEFLSAFTGSDQSFASIKRWLRICSTDHPECCMNSRHFKPTRLLDLGTRDADEIRLVAGSTTGHAPYAALSYCWGTVPQLKLTSKNHSELERGIPFESLSRVAQDATTVCRAMSVRYLWIDAICIMQGSDGDFHQEAARMEGVYSSALFTICAGASADTTQPFLSHRDPLWWTECRLVDEKGESLGYMCANYCDRDNDVPGKFNLDSRGWCFQELFLSPRSIYFGPKGVHWICREGTVCDRYPGFERLGGVKNHWSLDRDSPKQLYKRVVSLGHDISEPETNLELCTVWKDIRADYSLKQLSYQSDKLLALAGVASILQRRFNVRASFGLWLEVLHQELLWIVQPTTSGNKGTRRLDIAPSWSWANLDNCEIGSLVGYDPDTGHRLLDFILATIISLPPVDGFAIPLQESGYKHNISIRLVGRITACVQRKSELCPKDYPSRPTQQSCNYYADTVLEVKDLYCFLVKRVLRVVVDSASGENPNRGQIEDKCLVLTSISGSDHRFRRVGVYYERSSWYRYDGGAPSFHPYMFHGEQEEQEIEII</sequence>
<evidence type="ECO:0000313" key="2">
    <source>
        <dbReference type="EMBL" id="KAF7671212.1"/>
    </source>
</evidence>
<name>A0A8H7AVC4_9PLEO</name>
<dbReference type="RefSeq" id="XP_038781590.1">
    <property type="nucleotide sequence ID" value="XM_038935820.1"/>
</dbReference>
<proteinExistence type="predicted"/>
<evidence type="ECO:0000259" key="1">
    <source>
        <dbReference type="Pfam" id="PF06985"/>
    </source>
</evidence>
<keyword evidence="3" id="KW-1185">Reference proteome</keyword>
<dbReference type="AlphaFoldDB" id="A0A8H7AVC4"/>
<gene>
    <name evidence="2" type="ORF">GT037_010773</name>
</gene>
<evidence type="ECO:0000313" key="3">
    <source>
        <dbReference type="Proteomes" id="UP000596902"/>
    </source>
</evidence>
<dbReference type="PANTHER" id="PTHR33112">
    <property type="entry name" value="DOMAIN PROTEIN, PUTATIVE-RELATED"/>
    <property type="match status" value="1"/>
</dbReference>
<dbReference type="PANTHER" id="PTHR33112:SF10">
    <property type="entry name" value="TOL"/>
    <property type="match status" value="1"/>
</dbReference>
<comment type="caution">
    <text evidence="2">The sequence shown here is derived from an EMBL/GenBank/DDBJ whole genome shotgun (WGS) entry which is preliminary data.</text>
</comment>